<evidence type="ECO:0000313" key="3">
    <source>
        <dbReference type="EMBL" id="MVM31292.1"/>
    </source>
</evidence>
<evidence type="ECO:0000256" key="1">
    <source>
        <dbReference type="SAM" id="MobiDB-lite"/>
    </source>
</evidence>
<sequence>MRNSFFILISCVSLSAAAQSVDSTKTPAPKTNAFSKYQQPSQFGVQPAPVPTKPQGAGVQPDMVKKLEDKRVNSSYQYENGRVTGGKTSIQLGKKKDQ</sequence>
<evidence type="ECO:0000313" key="4">
    <source>
        <dbReference type="Proteomes" id="UP000436006"/>
    </source>
</evidence>
<feature type="chain" id="PRO_5029576757" evidence="2">
    <location>
        <begin position="19"/>
        <end position="98"/>
    </location>
</feature>
<dbReference type="RefSeq" id="WP_157585936.1">
    <property type="nucleotide sequence ID" value="NZ_WPIN01000005.1"/>
</dbReference>
<feature type="signal peptide" evidence="2">
    <location>
        <begin position="1"/>
        <end position="18"/>
    </location>
</feature>
<keyword evidence="4" id="KW-1185">Reference proteome</keyword>
<proteinExistence type="predicted"/>
<comment type="caution">
    <text evidence="3">The sequence shown here is derived from an EMBL/GenBank/DDBJ whole genome shotgun (WGS) entry which is preliminary data.</text>
</comment>
<dbReference type="AlphaFoldDB" id="A0A7K1SBV0"/>
<evidence type="ECO:0000256" key="2">
    <source>
        <dbReference type="SAM" id="SignalP"/>
    </source>
</evidence>
<dbReference type="Proteomes" id="UP000436006">
    <property type="component" value="Unassembled WGS sequence"/>
</dbReference>
<feature type="region of interest" description="Disordered" evidence="1">
    <location>
        <begin position="19"/>
        <end position="59"/>
    </location>
</feature>
<gene>
    <name evidence="3" type="ORF">GO755_14710</name>
</gene>
<name>A0A7K1SBV0_9BACT</name>
<organism evidence="3 4">
    <name type="scientific">Spirosoma arboris</name>
    <dbReference type="NCBI Taxonomy" id="2682092"/>
    <lineage>
        <taxon>Bacteria</taxon>
        <taxon>Pseudomonadati</taxon>
        <taxon>Bacteroidota</taxon>
        <taxon>Cytophagia</taxon>
        <taxon>Cytophagales</taxon>
        <taxon>Cytophagaceae</taxon>
        <taxon>Spirosoma</taxon>
    </lineage>
</organism>
<reference evidence="3 4" key="1">
    <citation type="submission" date="2019-12" db="EMBL/GenBank/DDBJ databases">
        <title>Spirosoma sp. HMF4905 genome sequencing and assembly.</title>
        <authorList>
            <person name="Kang H."/>
            <person name="Cha I."/>
            <person name="Kim H."/>
            <person name="Joh K."/>
        </authorList>
    </citation>
    <scope>NUCLEOTIDE SEQUENCE [LARGE SCALE GENOMIC DNA]</scope>
    <source>
        <strain evidence="3 4">HMF4905</strain>
    </source>
</reference>
<accession>A0A7K1SBV0</accession>
<feature type="compositionally biased region" description="Polar residues" evidence="1">
    <location>
        <begin position="32"/>
        <end position="44"/>
    </location>
</feature>
<protein>
    <submittedName>
        <fullName evidence="3">Uncharacterized protein</fullName>
    </submittedName>
</protein>
<keyword evidence="2" id="KW-0732">Signal</keyword>
<feature type="region of interest" description="Disordered" evidence="1">
    <location>
        <begin position="79"/>
        <end position="98"/>
    </location>
</feature>
<dbReference type="EMBL" id="WPIN01000005">
    <property type="protein sequence ID" value="MVM31292.1"/>
    <property type="molecule type" value="Genomic_DNA"/>
</dbReference>